<dbReference type="Gene3D" id="2.60.40.10">
    <property type="entry name" value="Immunoglobulins"/>
    <property type="match status" value="3"/>
</dbReference>
<dbReference type="GO" id="GO:0016020">
    <property type="term" value="C:membrane"/>
    <property type="evidence" value="ECO:0007669"/>
    <property type="project" value="UniProtKB-SubCell"/>
</dbReference>
<dbReference type="SMART" id="SM00404">
    <property type="entry name" value="PTPc_motif"/>
    <property type="match status" value="1"/>
</dbReference>
<proteinExistence type="predicted"/>
<keyword evidence="5" id="KW-0378">Hydrolase</keyword>
<dbReference type="InterPro" id="IPR003961">
    <property type="entry name" value="FN3_dom"/>
</dbReference>
<evidence type="ECO:0000256" key="3">
    <source>
        <dbReference type="ARBA" id="ARBA00022692"/>
    </source>
</evidence>
<keyword evidence="16" id="KW-1185">Reference proteome</keyword>
<dbReference type="EC" id="3.1.3.48" evidence="2"/>
<dbReference type="Pfam" id="PF00102">
    <property type="entry name" value="Y_phosphatase"/>
    <property type="match status" value="1"/>
</dbReference>
<dbReference type="PROSITE" id="PS50835">
    <property type="entry name" value="IG_LIKE"/>
    <property type="match status" value="1"/>
</dbReference>
<dbReference type="SUPFAM" id="SSF49265">
    <property type="entry name" value="Fibronectin type III"/>
    <property type="match status" value="2"/>
</dbReference>
<dbReference type="Gene3D" id="3.90.190.10">
    <property type="entry name" value="Protein tyrosine phosphatase superfamily"/>
    <property type="match status" value="1"/>
</dbReference>
<protein>
    <recommendedName>
        <fullName evidence="2">protein-tyrosine-phosphatase</fullName>
        <ecNumber evidence="2">3.1.3.48</ecNumber>
    </recommendedName>
</protein>
<evidence type="ECO:0000313" key="16">
    <source>
        <dbReference type="Proteomes" id="UP001175271"/>
    </source>
</evidence>
<comment type="subcellular location">
    <subcellularLocation>
        <location evidence="1">Membrane</location>
        <topology evidence="1">Single-pass membrane protein</topology>
    </subcellularLocation>
</comment>
<feature type="domain" description="Tyrosine-protein phosphatase" evidence="11">
    <location>
        <begin position="656"/>
        <end position="912"/>
    </location>
</feature>
<accession>A0AA39H5I2</accession>
<dbReference type="CDD" id="cd00063">
    <property type="entry name" value="FN3"/>
    <property type="match status" value="4"/>
</dbReference>
<dbReference type="Pfam" id="PF00041">
    <property type="entry name" value="fn3"/>
    <property type="match status" value="2"/>
</dbReference>
<organism evidence="15 16">
    <name type="scientific">Steinernema hermaphroditum</name>
    <dbReference type="NCBI Taxonomy" id="289476"/>
    <lineage>
        <taxon>Eukaryota</taxon>
        <taxon>Metazoa</taxon>
        <taxon>Ecdysozoa</taxon>
        <taxon>Nematoda</taxon>
        <taxon>Chromadorea</taxon>
        <taxon>Rhabditida</taxon>
        <taxon>Tylenchina</taxon>
        <taxon>Panagrolaimomorpha</taxon>
        <taxon>Strongyloidoidea</taxon>
        <taxon>Steinernematidae</taxon>
        <taxon>Steinernema</taxon>
    </lineage>
</organism>
<dbReference type="Proteomes" id="UP001175271">
    <property type="component" value="Unassembled WGS sequence"/>
</dbReference>
<dbReference type="InterPro" id="IPR003595">
    <property type="entry name" value="Tyr_Pase_cat"/>
</dbReference>
<keyword evidence="3" id="KW-0812">Transmembrane</keyword>
<dbReference type="SMART" id="SM00194">
    <property type="entry name" value="PTPc"/>
    <property type="match status" value="1"/>
</dbReference>
<evidence type="ECO:0000256" key="7">
    <source>
        <dbReference type="ARBA" id="ARBA00022989"/>
    </source>
</evidence>
<evidence type="ECO:0000256" key="8">
    <source>
        <dbReference type="ARBA" id="ARBA00023136"/>
    </source>
</evidence>
<feature type="domain" description="Tyrosine specific protein phosphatases" evidence="12">
    <location>
        <begin position="834"/>
        <end position="903"/>
    </location>
</feature>
<evidence type="ECO:0000256" key="6">
    <source>
        <dbReference type="ARBA" id="ARBA00022912"/>
    </source>
</evidence>
<dbReference type="InterPro" id="IPR050713">
    <property type="entry name" value="RTP_Phos/Ushers"/>
</dbReference>
<evidence type="ECO:0000256" key="9">
    <source>
        <dbReference type="ARBA" id="ARBA00023180"/>
    </source>
</evidence>
<feature type="domain" description="Ig-like" evidence="13">
    <location>
        <begin position="26"/>
        <end position="148"/>
    </location>
</feature>
<feature type="domain" description="Fibronectin type-III" evidence="14">
    <location>
        <begin position="165"/>
        <end position="258"/>
    </location>
</feature>
<dbReference type="InterPro" id="IPR013783">
    <property type="entry name" value="Ig-like_fold"/>
</dbReference>
<dbReference type="PROSITE" id="PS50055">
    <property type="entry name" value="TYR_PHOSPHATASE_PTP"/>
    <property type="match status" value="1"/>
</dbReference>
<dbReference type="EMBL" id="JAUCMV010000005">
    <property type="protein sequence ID" value="KAK0399149.1"/>
    <property type="molecule type" value="Genomic_DNA"/>
</dbReference>
<sequence>MASGASACRPFSANFSLFRLYLRAVPIALFVFLHLSRGANASRVYTALVLNGTSQELRCEPAELLVRTHMAPDFESPQLIRRLDWFQDNAPIASYQQDVAGEQQRQWWVADPRFRLVKPFYALRVEPVLPADSGEFKCRVETDPLFVTGSSTAAIQMIVQVKPPTPSKPQISGFTERSVTLSWSQSAAAAHKPILRYAILVSEVDDDNMRVVSATTNATTATITDLKPYTRYAFSVRGENAAGNSNFGSEVVFRTLGEAPSSPPTISSIRNGSAACVDVVWKKPDIPNGEIVGYRIMVHRLGSGAMREWYLKGTEHSLCSLAFFADFMLSIEADNGFGYSPSASLVFRTDQSAPEGPPEQTTSRPLSATTVMLTWDQPSVTNGRIVSYQIYFKPIRSTKSYSLVRLKVNSDASRSFAYNITGLAPHTGYKFKLSASTPKGESPKSSALYATTDFAPPRAPTINEITYDCKHTLFVAWKPVPETHALLYKVYTQGCNSVTLNTTSTSIEIHDLILNCHYTVQVAASVRSSLDNITYIQGNFSKAERFAPVDKCQITSSLCASSTERCSPYAGSSSSSTTLTTLLFASGLFLFVVASLTSVYFLKGQCAFVKNYLKKSELKMEEATALVYEPQCGCSIAVALFDDYCKQLEANDNTLYRQQFEELNAVDASDELVETECLDENREKNRYLNIGAMEATRIRINSTSGSSDYINANYVDSCEKQNAYIATQAPLPHTFVDFWTMVWQEKCNIIVVITNMVERGRRKCDQYWPANTKSSMQFGNYTVTLSSEHINANFIHRIFTLKSSKCLTGDRTVHQLHFTSWPDHGVPDTVFPLLSFLNYTAEIQATGPTVVHCSAGVGRSGSFILIDSMRRHLLSHDHLNIYGHLRHIRQQRAKLVQTVDQYIFCHEAIRLLLRHGITRVPTGAFLSYVKYLVSDELEGGKTRMQMQFEDACLCKHNPRCPNPDGYITLPGYHRADEFLVANWQTETADLWKVVWEKNCQTLLLIGSDFVAQKFWAIENGPVGEMFLERREGHVILQNREDELCVRILRVDPSSIEVDVWGELERIQGQRLQYHHSSLLLVDPENTSLPLILSALTSLACQIEQERHLDVLHFLVAYRKQRCNAWPNQCNVEYIYEKMIELLEMQKR</sequence>
<dbReference type="AlphaFoldDB" id="A0AA39H5I2"/>
<dbReference type="PROSITE" id="PS50056">
    <property type="entry name" value="TYR_PHOSPHATASE_2"/>
    <property type="match status" value="1"/>
</dbReference>
<evidence type="ECO:0000256" key="2">
    <source>
        <dbReference type="ARBA" id="ARBA00013064"/>
    </source>
</evidence>
<dbReference type="PRINTS" id="PR00700">
    <property type="entry name" value="PRTYPHPHTASE"/>
</dbReference>
<name>A0AA39H5I2_9BILA</name>
<gene>
    <name evidence="15" type="ORF">QR680_002920</name>
</gene>
<feature type="domain" description="Fibronectin type-III" evidence="14">
    <location>
        <begin position="263"/>
        <end position="352"/>
    </location>
</feature>
<dbReference type="SMART" id="SM00060">
    <property type="entry name" value="FN3"/>
    <property type="match status" value="4"/>
</dbReference>
<dbReference type="GO" id="GO:0004725">
    <property type="term" value="F:protein tyrosine phosphatase activity"/>
    <property type="evidence" value="ECO:0007669"/>
    <property type="project" value="UniProtKB-EC"/>
</dbReference>
<dbReference type="InterPro" id="IPR036116">
    <property type="entry name" value="FN3_sf"/>
</dbReference>
<dbReference type="FunFam" id="3.90.190.10:FF:000102">
    <property type="entry name" value="Receptor-type tyrosine-protein phosphatase"/>
    <property type="match status" value="1"/>
</dbReference>
<dbReference type="InterPro" id="IPR000387">
    <property type="entry name" value="Tyr_Pase_dom"/>
</dbReference>
<evidence type="ECO:0000259" key="12">
    <source>
        <dbReference type="PROSITE" id="PS50056"/>
    </source>
</evidence>
<dbReference type="SUPFAM" id="SSF52799">
    <property type="entry name" value="(Phosphotyrosine protein) phosphatases II"/>
    <property type="match status" value="2"/>
</dbReference>
<evidence type="ECO:0000259" key="14">
    <source>
        <dbReference type="PROSITE" id="PS50853"/>
    </source>
</evidence>
<comment type="catalytic activity">
    <reaction evidence="10">
        <text>O-phospho-L-tyrosyl-[protein] + H2O = L-tyrosyl-[protein] + phosphate</text>
        <dbReference type="Rhea" id="RHEA:10684"/>
        <dbReference type="Rhea" id="RHEA-COMP:10136"/>
        <dbReference type="Rhea" id="RHEA-COMP:20101"/>
        <dbReference type="ChEBI" id="CHEBI:15377"/>
        <dbReference type="ChEBI" id="CHEBI:43474"/>
        <dbReference type="ChEBI" id="CHEBI:46858"/>
        <dbReference type="ChEBI" id="CHEBI:61978"/>
        <dbReference type="EC" id="3.1.3.48"/>
    </reaction>
</comment>
<dbReference type="PANTHER" id="PTHR46957">
    <property type="entry name" value="CYTOKINE RECEPTOR"/>
    <property type="match status" value="1"/>
</dbReference>
<dbReference type="InterPro" id="IPR000242">
    <property type="entry name" value="PTP_cat"/>
</dbReference>
<evidence type="ECO:0000259" key="11">
    <source>
        <dbReference type="PROSITE" id="PS50055"/>
    </source>
</evidence>
<dbReference type="PROSITE" id="PS50853">
    <property type="entry name" value="FN3"/>
    <property type="match status" value="4"/>
</dbReference>
<evidence type="ECO:0000256" key="1">
    <source>
        <dbReference type="ARBA" id="ARBA00004167"/>
    </source>
</evidence>
<feature type="domain" description="Fibronectin type-III" evidence="14">
    <location>
        <begin position="357"/>
        <end position="455"/>
    </location>
</feature>
<dbReference type="InterPro" id="IPR029021">
    <property type="entry name" value="Prot-tyrosine_phosphatase-like"/>
</dbReference>
<reference evidence="15" key="1">
    <citation type="submission" date="2023-06" db="EMBL/GenBank/DDBJ databases">
        <title>Genomic analysis of the entomopathogenic nematode Steinernema hermaphroditum.</title>
        <authorList>
            <person name="Schwarz E.M."/>
            <person name="Heppert J.K."/>
            <person name="Baniya A."/>
            <person name="Schwartz H.T."/>
            <person name="Tan C.-H."/>
            <person name="Antoshechkin I."/>
            <person name="Sternberg P.W."/>
            <person name="Goodrich-Blair H."/>
            <person name="Dillman A.R."/>
        </authorList>
    </citation>
    <scope>NUCLEOTIDE SEQUENCE</scope>
    <source>
        <strain evidence="15">PS9179</strain>
        <tissue evidence="15">Whole animal</tissue>
    </source>
</reference>
<evidence type="ECO:0000256" key="5">
    <source>
        <dbReference type="ARBA" id="ARBA00022801"/>
    </source>
</evidence>
<keyword evidence="4" id="KW-0732">Signal</keyword>
<evidence type="ECO:0000256" key="4">
    <source>
        <dbReference type="ARBA" id="ARBA00022729"/>
    </source>
</evidence>
<keyword evidence="9" id="KW-0325">Glycoprotein</keyword>
<comment type="caution">
    <text evidence="15">The sequence shown here is derived from an EMBL/GenBank/DDBJ whole genome shotgun (WGS) entry which is preliminary data.</text>
</comment>
<dbReference type="InterPro" id="IPR007110">
    <property type="entry name" value="Ig-like_dom"/>
</dbReference>
<dbReference type="InterPro" id="IPR016130">
    <property type="entry name" value="Tyr_Pase_AS"/>
</dbReference>
<keyword evidence="7" id="KW-1133">Transmembrane helix</keyword>
<dbReference type="PANTHER" id="PTHR46957:SF3">
    <property type="entry name" value="CYTOKINE RECEPTOR"/>
    <property type="match status" value="1"/>
</dbReference>
<feature type="domain" description="Fibronectin type-III" evidence="14">
    <location>
        <begin position="456"/>
        <end position="551"/>
    </location>
</feature>
<keyword evidence="8" id="KW-0472">Membrane</keyword>
<dbReference type="GO" id="GO:0045202">
    <property type="term" value="C:synapse"/>
    <property type="evidence" value="ECO:0007669"/>
    <property type="project" value="UniProtKB-ARBA"/>
</dbReference>
<dbReference type="PROSITE" id="PS00383">
    <property type="entry name" value="TYR_PHOSPHATASE_1"/>
    <property type="match status" value="1"/>
</dbReference>
<evidence type="ECO:0000313" key="15">
    <source>
        <dbReference type="EMBL" id="KAK0399149.1"/>
    </source>
</evidence>
<keyword evidence="6" id="KW-0904">Protein phosphatase</keyword>
<evidence type="ECO:0000256" key="10">
    <source>
        <dbReference type="ARBA" id="ARBA00051722"/>
    </source>
</evidence>
<evidence type="ECO:0000259" key="13">
    <source>
        <dbReference type="PROSITE" id="PS50835"/>
    </source>
</evidence>